<feature type="compositionally biased region" description="Polar residues" evidence="1">
    <location>
        <begin position="21"/>
        <end position="55"/>
    </location>
</feature>
<feature type="domain" description="TerB-C" evidence="4">
    <location>
        <begin position="630"/>
        <end position="760"/>
    </location>
</feature>
<feature type="domain" description="Co-chaperone DjlA N-terminal" evidence="2">
    <location>
        <begin position="510"/>
        <end position="614"/>
    </location>
</feature>
<dbReference type="RefSeq" id="WP_330127112.1">
    <property type="nucleotide sequence ID" value="NZ_JAUHLI010000001.1"/>
</dbReference>
<dbReference type="InterPro" id="IPR029024">
    <property type="entry name" value="TerB-like"/>
</dbReference>
<feature type="region of interest" description="Disordered" evidence="1">
    <location>
        <begin position="21"/>
        <end position="63"/>
    </location>
</feature>
<accession>A0ABU7J0C9</accession>
<dbReference type="Pfam" id="PF05099">
    <property type="entry name" value="TerB"/>
    <property type="match status" value="1"/>
</dbReference>
<dbReference type="Pfam" id="PF13208">
    <property type="entry name" value="TerB_N"/>
    <property type="match status" value="1"/>
</dbReference>
<dbReference type="InterPro" id="IPR007791">
    <property type="entry name" value="DjlA_N"/>
</dbReference>
<dbReference type="Gene3D" id="1.10.3680.10">
    <property type="entry name" value="TerB-like"/>
    <property type="match status" value="1"/>
</dbReference>
<name>A0ABU7J0C9_9GAMM</name>
<dbReference type="CDD" id="cd07176">
    <property type="entry name" value="terB"/>
    <property type="match status" value="1"/>
</dbReference>
<evidence type="ECO:0000313" key="6">
    <source>
        <dbReference type="Proteomes" id="UP001336314"/>
    </source>
</evidence>
<protein>
    <submittedName>
        <fullName evidence="5">TerB N-terminal domain-containing protein</fullName>
    </submittedName>
</protein>
<dbReference type="InterPro" id="IPR028932">
    <property type="entry name" value="TerB-C"/>
</dbReference>
<evidence type="ECO:0000313" key="5">
    <source>
        <dbReference type="EMBL" id="MEE1999951.1"/>
    </source>
</evidence>
<feature type="domain" description="TerB N-terminal" evidence="3">
    <location>
        <begin position="94"/>
        <end position="301"/>
    </location>
</feature>
<organism evidence="5 6">
    <name type="scientific">Alkalimonas cellulosilytica</name>
    <dbReference type="NCBI Taxonomy" id="3058395"/>
    <lineage>
        <taxon>Bacteria</taxon>
        <taxon>Pseudomonadati</taxon>
        <taxon>Pseudomonadota</taxon>
        <taxon>Gammaproteobacteria</taxon>
        <taxon>Alkalimonas</taxon>
    </lineage>
</organism>
<evidence type="ECO:0000259" key="2">
    <source>
        <dbReference type="Pfam" id="PF05099"/>
    </source>
</evidence>
<dbReference type="EMBL" id="JAUHLI010000001">
    <property type="protein sequence ID" value="MEE1999951.1"/>
    <property type="molecule type" value="Genomic_DNA"/>
</dbReference>
<evidence type="ECO:0000259" key="3">
    <source>
        <dbReference type="Pfam" id="PF13208"/>
    </source>
</evidence>
<gene>
    <name evidence="5" type="ORF">QWY20_00665</name>
</gene>
<dbReference type="SUPFAM" id="SSF158682">
    <property type="entry name" value="TerB-like"/>
    <property type="match status" value="1"/>
</dbReference>
<evidence type="ECO:0000256" key="1">
    <source>
        <dbReference type="SAM" id="MobiDB-lite"/>
    </source>
</evidence>
<dbReference type="InterPro" id="IPR025266">
    <property type="entry name" value="TerB_N"/>
</dbReference>
<keyword evidence="6" id="KW-1185">Reference proteome</keyword>
<reference evidence="5 6" key="1">
    <citation type="submission" date="2023-07" db="EMBL/GenBank/DDBJ databases">
        <title>Alkalimonas sp., MEB108 novel, alkaliphilic bacterium isolated from Lonar Lake, India.</title>
        <authorList>
            <person name="Joshi A."/>
            <person name="Thite S."/>
        </authorList>
    </citation>
    <scope>NUCLEOTIDE SEQUENCE [LARGE SCALE GENOMIC DNA]</scope>
    <source>
        <strain evidence="5 6">MEB108</strain>
    </source>
</reference>
<dbReference type="Proteomes" id="UP001336314">
    <property type="component" value="Unassembled WGS sequence"/>
</dbReference>
<dbReference type="Pfam" id="PF15615">
    <property type="entry name" value="TerB_C"/>
    <property type="match status" value="1"/>
</dbReference>
<comment type="caution">
    <text evidence="5">The sequence shown here is derived from an EMBL/GenBank/DDBJ whole genome shotgun (WGS) entry which is preliminary data.</text>
</comment>
<sequence>MEFLIGAVIVYILYKIVSAKPKTNSPNETSNKVTTRYKSQSGYSNRSSAFVASEQNTDDNDDDDTFATFTIRTSFGREPEKSSNKQKGRWVTETEQLTINGRHIPKGFYYFGGVLDSLSSYGIEPSLIDETRASSAATSKLGSELDTDDSLGYWPSYATLSKACRGAYLDFLASDRADPSTPIGYVFIYFYGLERRIIENRTTKAVSDEEFVAIFDEVFRLNHVFKESRSFANYSENFMELMALFRPTLVGPKVDTIPETHSGLFFKVKLATVIANGKPVDADLALDWLKNTLMYTLKTPARRCESEFRQLFRIRFNDKFKSGFLVKPNKTKLSLMYRSASSGISAVNLELDDLPDPSVLKAPINKLIPIAEKCTEELNSYSRYLGKADASREDIAALMLLPKELVNEANTPVIETFKQWAEQLIANNKGLTTVQEFWAHTGMPLPKTINKKELDLLTNLATKAGFGIAPDQRFHLTKFKADGSIVLFAPGHGEFFEPSPAFHQLMLALRLGAMVATADNTIANDEELVLRRLIEHDDKLSPTEKNSLSAYLTWRLNTPANTTGLSARIETLTSHQIEFLKKFIISIALADGSVDTAEIKQIEKIYSALGLDKSLVASDIHNLSTIRKSASRQSTGSPTHSEEFVLDDEILAMHESDTSDAKSMLENIFAAEDEPEPIKTTPVVDHQDGLDSAHRALFDALIEKAMWPRHDLHELCGKLGLMVDGAIEKINDWAYEKVDAPVLDDNGDIYVDMDIVEELKG</sequence>
<proteinExistence type="predicted"/>
<evidence type="ECO:0000259" key="4">
    <source>
        <dbReference type="Pfam" id="PF15615"/>
    </source>
</evidence>